<dbReference type="InterPro" id="IPR036397">
    <property type="entry name" value="RNaseH_sf"/>
</dbReference>
<keyword evidence="5" id="KW-0255">Endonuclease</keyword>
<dbReference type="InterPro" id="IPR041373">
    <property type="entry name" value="RT_RNaseH"/>
</dbReference>
<dbReference type="GO" id="GO:0003964">
    <property type="term" value="F:RNA-directed DNA polymerase activity"/>
    <property type="evidence" value="ECO:0007669"/>
    <property type="project" value="UniProtKB-KW"/>
</dbReference>
<evidence type="ECO:0000256" key="4">
    <source>
        <dbReference type="ARBA" id="ARBA00022722"/>
    </source>
</evidence>
<dbReference type="InterPro" id="IPR050951">
    <property type="entry name" value="Retrovirus_Pol_polyprotein"/>
</dbReference>
<dbReference type="Proteomes" id="UP000887159">
    <property type="component" value="Unassembled WGS sequence"/>
</dbReference>
<evidence type="ECO:0000259" key="8">
    <source>
        <dbReference type="PROSITE" id="PS50878"/>
    </source>
</evidence>
<keyword evidence="11" id="KW-1185">Reference proteome</keyword>
<dbReference type="Pfam" id="PF00665">
    <property type="entry name" value="rve"/>
    <property type="match status" value="1"/>
</dbReference>
<keyword evidence="2" id="KW-0808">Transferase</keyword>
<reference evidence="10" key="1">
    <citation type="submission" date="2020-08" db="EMBL/GenBank/DDBJ databases">
        <title>Multicomponent nature underlies the extraordinary mechanical properties of spider dragline silk.</title>
        <authorList>
            <person name="Kono N."/>
            <person name="Nakamura H."/>
            <person name="Mori M."/>
            <person name="Yoshida Y."/>
            <person name="Ohtoshi R."/>
            <person name="Malay A.D."/>
            <person name="Moran D.A.P."/>
            <person name="Tomita M."/>
            <person name="Numata K."/>
            <person name="Arakawa K."/>
        </authorList>
    </citation>
    <scope>NUCLEOTIDE SEQUENCE</scope>
</reference>
<dbReference type="PANTHER" id="PTHR37984:SF5">
    <property type="entry name" value="PROTEIN NYNRIN-LIKE"/>
    <property type="match status" value="1"/>
</dbReference>
<comment type="caution">
    <text evidence="10">The sequence shown here is derived from an EMBL/GenBank/DDBJ whole genome shotgun (WGS) entry which is preliminary data.</text>
</comment>
<dbReference type="InterPro" id="IPR012337">
    <property type="entry name" value="RNaseH-like_sf"/>
</dbReference>
<dbReference type="Gene3D" id="3.30.70.270">
    <property type="match status" value="2"/>
</dbReference>
<evidence type="ECO:0000256" key="7">
    <source>
        <dbReference type="ARBA" id="ARBA00022918"/>
    </source>
</evidence>
<dbReference type="SUPFAM" id="SSF53098">
    <property type="entry name" value="Ribonuclease H-like"/>
    <property type="match status" value="1"/>
</dbReference>
<evidence type="ECO:0000256" key="2">
    <source>
        <dbReference type="ARBA" id="ARBA00022679"/>
    </source>
</evidence>
<protein>
    <recommendedName>
        <fullName evidence="1">RNA-directed DNA polymerase</fullName>
        <ecNumber evidence="1">2.7.7.49</ecNumber>
    </recommendedName>
</protein>
<dbReference type="PANTHER" id="PTHR37984">
    <property type="entry name" value="PROTEIN CBG26694"/>
    <property type="match status" value="1"/>
</dbReference>
<dbReference type="GO" id="GO:0004519">
    <property type="term" value="F:endonuclease activity"/>
    <property type="evidence" value="ECO:0007669"/>
    <property type="project" value="UniProtKB-KW"/>
</dbReference>
<dbReference type="Gene3D" id="1.10.340.70">
    <property type="match status" value="1"/>
</dbReference>
<evidence type="ECO:0000259" key="9">
    <source>
        <dbReference type="PROSITE" id="PS50994"/>
    </source>
</evidence>
<dbReference type="Gene3D" id="3.30.420.10">
    <property type="entry name" value="Ribonuclease H-like superfamily/Ribonuclease H"/>
    <property type="match status" value="1"/>
</dbReference>
<gene>
    <name evidence="10" type="primary">Tf2-6</name>
    <name evidence="10" type="ORF">TNCV_980391</name>
</gene>
<dbReference type="EC" id="2.7.7.49" evidence="1"/>
<dbReference type="InterPro" id="IPR001584">
    <property type="entry name" value="Integrase_cat-core"/>
</dbReference>
<sequence>MDDLLIPSQNEAEGLNKLRLVLQTAADFGLELNLKKCNFLQRKIEFLGYIIENGTIKPSLSKTQAVQNFPQPETPRQLQSFIGLTSYFRKFIPNYARIARPLSDLLRDNVKFKFGPTEIASFQELKNILSENPVLHVFQQGYPLELHTDASSLGFGAVLLQKSDDGLFHPIHYFSRKTTVQQEKYSSYELEVLAIIEALKKFRSYLLGTKFKIITDCDAFQKTMHKKDLPAKIARWALMLEEFDYEVCHRPGRQMKHVDALSRYPIMMISSHDITQKIKEAQNKDEFISQLKSAIKITPSDEYFLKNEILYKLHKNSELLVVPEMMQREIVLHAHAQGHFASKQTESIVSQEFYIPRLTKIVQDVITNCVPCILSSRKAGKQEGFLHPIPKGDQPLDCYHCDFLGPLPSTKKCYQHLFTVIDSFSKFVWIYPVKSTSTKDALDKLILQQTIFGNPSKIITDKGSAFTSTEFQKFCQEESIEHVQITTGVPRGNGQIERMHETIIPVLTKLTIEEPEKWFKHVHRLQRIMNSTTTRSTKIYTL</sequence>
<dbReference type="InterPro" id="IPR043128">
    <property type="entry name" value="Rev_trsase/Diguanyl_cyclase"/>
</dbReference>
<dbReference type="GO" id="GO:0042575">
    <property type="term" value="C:DNA polymerase complex"/>
    <property type="evidence" value="ECO:0007669"/>
    <property type="project" value="UniProtKB-ARBA"/>
</dbReference>
<accession>A0A8X6V8A6</accession>
<feature type="domain" description="Reverse transcriptase" evidence="8">
    <location>
        <begin position="1"/>
        <end position="51"/>
    </location>
</feature>
<dbReference type="EMBL" id="BMAU01021234">
    <property type="protein sequence ID" value="GFY03034.1"/>
    <property type="molecule type" value="Genomic_DNA"/>
</dbReference>
<evidence type="ECO:0000256" key="5">
    <source>
        <dbReference type="ARBA" id="ARBA00022759"/>
    </source>
</evidence>
<evidence type="ECO:0000256" key="1">
    <source>
        <dbReference type="ARBA" id="ARBA00012493"/>
    </source>
</evidence>
<dbReference type="InterPro" id="IPR000477">
    <property type="entry name" value="RT_dom"/>
</dbReference>
<dbReference type="Pfam" id="PF17917">
    <property type="entry name" value="RT_RNaseH"/>
    <property type="match status" value="1"/>
</dbReference>
<dbReference type="Pfam" id="PF17921">
    <property type="entry name" value="Integrase_H2C2"/>
    <property type="match status" value="1"/>
</dbReference>
<dbReference type="PROSITE" id="PS50994">
    <property type="entry name" value="INTEGRASE"/>
    <property type="match status" value="1"/>
</dbReference>
<keyword evidence="7" id="KW-0695">RNA-directed DNA polymerase</keyword>
<dbReference type="InterPro" id="IPR041588">
    <property type="entry name" value="Integrase_H2C2"/>
</dbReference>
<organism evidence="10 11">
    <name type="scientific">Trichonephila clavipes</name>
    <name type="common">Golden silk orbweaver</name>
    <name type="synonym">Nephila clavipes</name>
    <dbReference type="NCBI Taxonomy" id="2585209"/>
    <lineage>
        <taxon>Eukaryota</taxon>
        <taxon>Metazoa</taxon>
        <taxon>Ecdysozoa</taxon>
        <taxon>Arthropoda</taxon>
        <taxon>Chelicerata</taxon>
        <taxon>Arachnida</taxon>
        <taxon>Araneae</taxon>
        <taxon>Araneomorphae</taxon>
        <taxon>Entelegynae</taxon>
        <taxon>Araneoidea</taxon>
        <taxon>Nephilidae</taxon>
        <taxon>Trichonephila</taxon>
    </lineage>
</organism>
<evidence type="ECO:0000313" key="11">
    <source>
        <dbReference type="Proteomes" id="UP000887159"/>
    </source>
</evidence>
<dbReference type="SUPFAM" id="SSF56672">
    <property type="entry name" value="DNA/RNA polymerases"/>
    <property type="match status" value="1"/>
</dbReference>
<name>A0A8X6V8A6_TRICX</name>
<keyword evidence="6" id="KW-0378">Hydrolase</keyword>
<proteinExistence type="predicted"/>
<dbReference type="PROSITE" id="PS50878">
    <property type="entry name" value="RT_POL"/>
    <property type="match status" value="1"/>
</dbReference>
<dbReference type="AlphaFoldDB" id="A0A8X6V8A6"/>
<dbReference type="FunFam" id="3.30.70.270:FF:000020">
    <property type="entry name" value="Transposon Tf2-6 polyprotein-like Protein"/>
    <property type="match status" value="1"/>
</dbReference>
<evidence type="ECO:0000313" key="10">
    <source>
        <dbReference type="EMBL" id="GFY03034.1"/>
    </source>
</evidence>
<dbReference type="Pfam" id="PF00078">
    <property type="entry name" value="RVT_1"/>
    <property type="match status" value="1"/>
</dbReference>
<dbReference type="CDD" id="cd09274">
    <property type="entry name" value="RNase_HI_RT_Ty3"/>
    <property type="match status" value="1"/>
</dbReference>
<dbReference type="GO" id="GO:0016787">
    <property type="term" value="F:hydrolase activity"/>
    <property type="evidence" value="ECO:0007669"/>
    <property type="project" value="UniProtKB-KW"/>
</dbReference>
<evidence type="ECO:0000256" key="3">
    <source>
        <dbReference type="ARBA" id="ARBA00022695"/>
    </source>
</evidence>
<dbReference type="FunFam" id="3.10.20.370:FF:000001">
    <property type="entry name" value="Retrovirus-related Pol polyprotein from transposon 17.6-like protein"/>
    <property type="match status" value="1"/>
</dbReference>
<dbReference type="GO" id="GO:0015074">
    <property type="term" value="P:DNA integration"/>
    <property type="evidence" value="ECO:0007669"/>
    <property type="project" value="InterPro"/>
</dbReference>
<keyword evidence="4" id="KW-0540">Nuclease</keyword>
<dbReference type="GO" id="GO:0003676">
    <property type="term" value="F:nucleic acid binding"/>
    <property type="evidence" value="ECO:0007669"/>
    <property type="project" value="InterPro"/>
</dbReference>
<evidence type="ECO:0000256" key="6">
    <source>
        <dbReference type="ARBA" id="ARBA00022801"/>
    </source>
</evidence>
<keyword evidence="3" id="KW-0548">Nucleotidyltransferase</keyword>
<dbReference type="InterPro" id="IPR043502">
    <property type="entry name" value="DNA/RNA_pol_sf"/>
</dbReference>
<feature type="domain" description="Integrase catalytic" evidence="9">
    <location>
        <begin position="391"/>
        <end position="542"/>
    </location>
</feature>